<dbReference type="EMBL" id="QRHZ01000001">
    <property type="protein sequence ID" value="RHG20113.1"/>
    <property type="molecule type" value="Genomic_DNA"/>
</dbReference>
<organism evidence="1 2">
    <name type="scientific">Blautia obeum</name>
    <dbReference type="NCBI Taxonomy" id="40520"/>
    <lineage>
        <taxon>Bacteria</taxon>
        <taxon>Bacillati</taxon>
        <taxon>Bacillota</taxon>
        <taxon>Clostridia</taxon>
        <taxon>Lachnospirales</taxon>
        <taxon>Lachnospiraceae</taxon>
        <taxon>Blautia</taxon>
    </lineage>
</organism>
<sequence length="91" mass="11290">MIKKCIRKEHLDCIQFTKDNQDEVLKILEPNLDGEHVFIKEETDKYCLIEHLGWCKAYYYYNHWYVLGEDRDYLWNQYSPEDFQEMFKLVE</sequence>
<evidence type="ECO:0000313" key="2">
    <source>
        <dbReference type="Proteomes" id="UP000284220"/>
    </source>
</evidence>
<proteinExistence type="predicted"/>
<protein>
    <submittedName>
        <fullName evidence="1">Uncharacterized protein</fullName>
    </submittedName>
</protein>
<accession>A0A414SKK2</accession>
<comment type="caution">
    <text evidence="1">The sequence shown here is derived from an EMBL/GenBank/DDBJ whole genome shotgun (WGS) entry which is preliminary data.</text>
</comment>
<dbReference type="Proteomes" id="UP000284220">
    <property type="component" value="Unassembled WGS sequence"/>
</dbReference>
<dbReference type="AlphaFoldDB" id="A0A414SKK2"/>
<name>A0A414SKK2_9FIRM</name>
<gene>
    <name evidence="1" type="ORF">DW272_02580</name>
</gene>
<reference evidence="1 2" key="1">
    <citation type="submission" date="2018-08" db="EMBL/GenBank/DDBJ databases">
        <title>A genome reference for cultivated species of the human gut microbiota.</title>
        <authorList>
            <person name="Zou Y."/>
            <person name="Xue W."/>
            <person name="Luo G."/>
        </authorList>
    </citation>
    <scope>NUCLEOTIDE SEQUENCE [LARGE SCALE GENOMIC DNA]</scope>
    <source>
        <strain evidence="1 2">AM22-9LB</strain>
    </source>
</reference>
<evidence type="ECO:0000313" key="1">
    <source>
        <dbReference type="EMBL" id="RHG20113.1"/>
    </source>
</evidence>
<dbReference type="RefSeq" id="WP_118197435.1">
    <property type="nucleotide sequence ID" value="NZ_QRHZ01000001.1"/>
</dbReference>